<evidence type="ECO:0000313" key="2">
    <source>
        <dbReference type="EMBL" id="JAT15694.1"/>
    </source>
</evidence>
<proteinExistence type="predicted"/>
<dbReference type="Gene3D" id="2.60.40.150">
    <property type="entry name" value="C2 domain"/>
    <property type="match status" value="1"/>
</dbReference>
<gene>
    <name evidence="2" type="ORF">g.27312</name>
</gene>
<dbReference type="InterPro" id="IPR035892">
    <property type="entry name" value="C2_domain_sf"/>
</dbReference>
<dbReference type="PANTHER" id="PTHR14240">
    <property type="entry name" value="RETINITIS PIGMENTOSA GTPASE REGULATOR-INTERACTING PROTEIN"/>
    <property type="match status" value="1"/>
</dbReference>
<dbReference type="InterPro" id="IPR031139">
    <property type="entry name" value="RPGRIP1_fam"/>
</dbReference>
<dbReference type="AlphaFoldDB" id="A0A1B6KWT7"/>
<protein>
    <recommendedName>
        <fullName evidence="1">RPGRIP1 C-terminal domain-containing protein</fullName>
    </recommendedName>
</protein>
<reference evidence="2" key="1">
    <citation type="submission" date="2015-11" db="EMBL/GenBank/DDBJ databases">
        <title>De novo transcriptome assembly of four potential Pierce s Disease insect vectors from Arizona vineyards.</title>
        <authorList>
            <person name="Tassone E.E."/>
        </authorList>
    </citation>
    <scope>NUCLEOTIDE SEQUENCE</scope>
</reference>
<accession>A0A1B6KWT7</accession>
<dbReference type="GO" id="GO:1905515">
    <property type="term" value="P:non-motile cilium assembly"/>
    <property type="evidence" value="ECO:0007669"/>
    <property type="project" value="TreeGrafter"/>
</dbReference>
<dbReference type="GO" id="GO:0035869">
    <property type="term" value="C:ciliary transition zone"/>
    <property type="evidence" value="ECO:0007669"/>
    <property type="project" value="TreeGrafter"/>
</dbReference>
<organism evidence="2">
    <name type="scientific">Graphocephala atropunctata</name>
    <dbReference type="NCBI Taxonomy" id="36148"/>
    <lineage>
        <taxon>Eukaryota</taxon>
        <taxon>Metazoa</taxon>
        <taxon>Ecdysozoa</taxon>
        <taxon>Arthropoda</taxon>
        <taxon>Hexapoda</taxon>
        <taxon>Insecta</taxon>
        <taxon>Pterygota</taxon>
        <taxon>Neoptera</taxon>
        <taxon>Paraneoptera</taxon>
        <taxon>Hemiptera</taxon>
        <taxon>Auchenorrhyncha</taxon>
        <taxon>Membracoidea</taxon>
        <taxon>Cicadellidae</taxon>
        <taxon>Cicadellinae</taxon>
        <taxon>Cicadellini</taxon>
        <taxon>Graphocephala</taxon>
    </lineage>
</organism>
<sequence length="108" mass="12296">MRFNHTKRLKVDDSNAKRLQPMLKPHHAKALRFLVLSEPCSLTQGTEIEEIGYAELNLMEEMVQKNQDVISTELPVYDTQNQLMGTLSVTVIGNSTLQSYMDKQSLQS</sequence>
<name>A0A1B6KWT7_9HEMI</name>
<dbReference type="Pfam" id="PF18111">
    <property type="entry name" value="RPGR1_C"/>
    <property type="match status" value="1"/>
</dbReference>
<dbReference type="EMBL" id="GEBQ01024283">
    <property type="protein sequence ID" value="JAT15694.1"/>
    <property type="molecule type" value="Transcribed_RNA"/>
</dbReference>
<feature type="domain" description="RPGRIP1 C-terminal" evidence="1">
    <location>
        <begin position="1"/>
        <end position="99"/>
    </location>
</feature>
<evidence type="ECO:0000259" key="1">
    <source>
        <dbReference type="Pfam" id="PF18111"/>
    </source>
</evidence>
<dbReference type="InterPro" id="IPR041091">
    <property type="entry name" value="RPGRIP1_C"/>
</dbReference>
<dbReference type="PANTHER" id="PTHR14240:SF1">
    <property type="entry name" value="PROTEIN FANTOM-RELATED"/>
    <property type="match status" value="1"/>
</dbReference>